<evidence type="ECO:0000313" key="2">
    <source>
        <dbReference type="Proteomes" id="UP000002489"/>
    </source>
</evidence>
<protein>
    <submittedName>
        <fullName evidence="1">Uncharacterized protein</fullName>
    </submittedName>
</protein>
<evidence type="ECO:0000313" key="1">
    <source>
        <dbReference type="EnsemblFungi" id="FOXG_00530P0"/>
    </source>
</evidence>
<organism evidence="1 2">
    <name type="scientific">Fusarium oxysporum (strain Fo5176)</name>
    <name type="common">Fusarium vascular wilt</name>
    <dbReference type="NCBI Taxonomy" id="660025"/>
    <lineage>
        <taxon>Eukaryota</taxon>
        <taxon>Fungi</taxon>
        <taxon>Dikarya</taxon>
        <taxon>Ascomycota</taxon>
        <taxon>Pezizomycotina</taxon>
        <taxon>Sordariomycetes</taxon>
        <taxon>Hypocreomycetidae</taxon>
        <taxon>Hypocreales</taxon>
        <taxon>Nectriaceae</taxon>
        <taxon>Fusarium</taxon>
        <taxon>Fusarium oxysporum species complex</taxon>
    </lineage>
</organism>
<name>A0A0D2X9G6_FUSOF</name>
<proteinExistence type="predicted"/>
<reference evidence="1" key="2">
    <citation type="submission" date="2025-08" db="UniProtKB">
        <authorList>
            <consortium name="EnsemblFungi"/>
        </authorList>
    </citation>
    <scope>IDENTIFICATION</scope>
    <source>
        <strain evidence="1">4287 / CBS 123668 / FGSC 9935 / NRRL 34936</strain>
    </source>
</reference>
<sequence>MWWHITPRKLRNMPKNAVPQATGHTNLFRNNSSMKMLEYQLGAWLSIESLA</sequence>
<dbReference type="AlphaFoldDB" id="A0A0D2X9G6"/>
<dbReference type="Proteomes" id="UP000002489">
    <property type="component" value="Unassembled WGS sequence"/>
</dbReference>
<reference evidence="2" key="1">
    <citation type="journal article" date="2012" name="Mol. Plant Microbe Interact.">
        <title>A highly conserved effector in Fusarium oxysporum is required for full virulence on Arabidopsis.</title>
        <authorList>
            <person name="Thatcher L.F."/>
            <person name="Gardiner D.M."/>
            <person name="Kazan K."/>
            <person name="Manners J."/>
        </authorList>
    </citation>
    <scope>NUCLEOTIDE SEQUENCE [LARGE SCALE GENOMIC DNA]</scope>
    <source>
        <strain evidence="2">Fo5176</strain>
    </source>
</reference>
<accession>A0A0D2X9G6</accession>
<dbReference type="EnsemblFungi" id="FOXG_00530T0">
    <property type="protein sequence ID" value="FOXG_00530P0"/>
    <property type="gene ID" value="FOXG_00530"/>
</dbReference>